<dbReference type="Proteomes" id="UP000261620">
    <property type="component" value="Unplaced"/>
</dbReference>
<dbReference type="Gene3D" id="2.60.40.3210">
    <property type="entry name" value="Zona pellucida, ZP-N domain"/>
    <property type="match status" value="1"/>
</dbReference>
<feature type="domain" description="EGF-like" evidence="6">
    <location>
        <begin position="23"/>
        <end position="59"/>
    </location>
</feature>
<evidence type="ECO:0000256" key="2">
    <source>
        <dbReference type="ARBA" id="ARBA00023157"/>
    </source>
</evidence>
<reference evidence="8" key="2">
    <citation type="submission" date="2025-09" db="UniProtKB">
        <authorList>
            <consortium name="Ensembl"/>
        </authorList>
    </citation>
    <scope>IDENTIFICATION</scope>
</reference>
<name>A0A3Q3W338_MOLML</name>
<dbReference type="PROSITE" id="PS01186">
    <property type="entry name" value="EGF_2"/>
    <property type="match status" value="1"/>
</dbReference>
<keyword evidence="2 3" id="KW-1015">Disulfide bond</keyword>
<dbReference type="AlphaFoldDB" id="A0A3Q3W338"/>
<feature type="chain" id="PRO_5018659231" evidence="5">
    <location>
        <begin position="26"/>
        <end position="400"/>
    </location>
</feature>
<evidence type="ECO:0000256" key="1">
    <source>
        <dbReference type="ARBA" id="ARBA00022729"/>
    </source>
</evidence>
<evidence type="ECO:0000313" key="9">
    <source>
        <dbReference type="Proteomes" id="UP000261620"/>
    </source>
</evidence>
<protein>
    <submittedName>
        <fullName evidence="8">Uncharacterized protein</fullName>
    </submittedName>
</protein>
<dbReference type="InterPro" id="IPR042235">
    <property type="entry name" value="ZP-C_dom"/>
</dbReference>
<evidence type="ECO:0000259" key="7">
    <source>
        <dbReference type="PROSITE" id="PS51034"/>
    </source>
</evidence>
<keyword evidence="1 5" id="KW-0732">Signal</keyword>
<evidence type="ECO:0000313" key="8">
    <source>
        <dbReference type="Ensembl" id="ENSMMOP00000002829.1"/>
    </source>
</evidence>
<keyword evidence="4" id="KW-1133">Transmembrane helix</keyword>
<dbReference type="InterPro" id="IPR055355">
    <property type="entry name" value="ZP-C"/>
</dbReference>
<dbReference type="PANTHER" id="PTHR14002:SF53">
    <property type="entry name" value="UROMODULIN"/>
    <property type="match status" value="1"/>
</dbReference>
<dbReference type="PROSITE" id="PS51034">
    <property type="entry name" value="ZP_2"/>
    <property type="match status" value="1"/>
</dbReference>
<dbReference type="STRING" id="94237.ENSMMOP00000002829"/>
<dbReference type="PANTHER" id="PTHR14002">
    <property type="entry name" value="ENDOGLIN/TGF-BETA RECEPTOR TYPE III"/>
    <property type="match status" value="1"/>
</dbReference>
<sequence>AASSHRQNVLLLGLLLGLTRHRAHGRCSVDVCTDGRRCALSKDRRSCRCISGFYGDRCDRDADIKVMCSSDSIGIRVKEDFFKYHNVPLESLHLPNKSCRAQKTAINNVTYYVSRISKQEYLSCGGELLEKNFTHITYSLSLQSDPQVFGNIIRDPVIKLDYKCISPYIRRVSLPFPIVPYSTETVLRVDELDATIQMMLYTNHTYLQVYSSAPSIELRHKVYVEVTVTQPADFFLLLINKCWATQTPQPNATEGSHHTLLQNGCVKDHTVSFLNVSEGQFGRNGESSTIRYSFDMFRFTAEPYELYLHCTVQLCTPDDHKSCKPNCNSISKREAVRANPSQGLLSYGPIRIEIPDRPHSTILVTVVLPVAVIWIVGIFLIILITVAKAGSRRLTKTEAH</sequence>
<accession>A0A3Q3W338</accession>
<feature type="domain" description="ZP" evidence="7">
    <location>
        <begin position="67"/>
        <end position="334"/>
    </location>
</feature>
<dbReference type="PROSITE" id="PS50026">
    <property type="entry name" value="EGF_3"/>
    <property type="match status" value="1"/>
</dbReference>
<dbReference type="Ensembl" id="ENSMMOT00000002873.1">
    <property type="protein sequence ID" value="ENSMMOP00000002829.1"/>
    <property type="gene ID" value="ENSMMOG00000002278.1"/>
</dbReference>
<dbReference type="Pfam" id="PF23344">
    <property type="entry name" value="ZP-N"/>
    <property type="match status" value="1"/>
</dbReference>
<keyword evidence="4" id="KW-0812">Transmembrane</keyword>
<evidence type="ECO:0000256" key="5">
    <source>
        <dbReference type="SAM" id="SignalP"/>
    </source>
</evidence>
<dbReference type="InterPro" id="IPR000742">
    <property type="entry name" value="EGF"/>
</dbReference>
<organism evidence="8 9">
    <name type="scientific">Mola mola</name>
    <name type="common">Ocean sunfish</name>
    <name type="synonym">Tetraodon mola</name>
    <dbReference type="NCBI Taxonomy" id="94237"/>
    <lineage>
        <taxon>Eukaryota</taxon>
        <taxon>Metazoa</taxon>
        <taxon>Chordata</taxon>
        <taxon>Craniata</taxon>
        <taxon>Vertebrata</taxon>
        <taxon>Euteleostomi</taxon>
        <taxon>Actinopterygii</taxon>
        <taxon>Neopterygii</taxon>
        <taxon>Teleostei</taxon>
        <taxon>Neoteleostei</taxon>
        <taxon>Acanthomorphata</taxon>
        <taxon>Eupercaria</taxon>
        <taxon>Tetraodontiformes</taxon>
        <taxon>Molidae</taxon>
        <taxon>Mola</taxon>
    </lineage>
</organism>
<evidence type="ECO:0000259" key="6">
    <source>
        <dbReference type="PROSITE" id="PS50026"/>
    </source>
</evidence>
<evidence type="ECO:0000256" key="4">
    <source>
        <dbReference type="SAM" id="Phobius"/>
    </source>
</evidence>
<proteinExistence type="predicted"/>
<dbReference type="PROSITE" id="PS00022">
    <property type="entry name" value="EGF_1"/>
    <property type="match status" value="1"/>
</dbReference>
<keyword evidence="3" id="KW-0245">EGF-like domain</keyword>
<reference evidence="8" key="1">
    <citation type="submission" date="2025-08" db="UniProtKB">
        <authorList>
            <consortium name="Ensembl"/>
        </authorList>
    </citation>
    <scope>IDENTIFICATION</scope>
</reference>
<feature type="transmembrane region" description="Helical" evidence="4">
    <location>
        <begin position="362"/>
        <end position="386"/>
    </location>
</feature>
<dbReference type="SUPFAM" id="SSF57196">
    <property type="entry name" value="EGF/Laminin"/>
    <property type="match status" value="1"/>
</dbReference>
<evidence type="ECO:0000256" key="3">
    <source>
        <dbReference type="PROSITE-ProRule" id="PRU00076"/>
    </source>
</evidence>
<dbReference type="InterPro" id="IPR001507">
    <property type="entry name" value="ZP_dom"/>
</dbReference>
<dbReference type="InterPro" id="IPR055356">
    <property type="entry name" value="ZP-N"/>
</dbReference>
<dbReference type="Gene3D" id="2.60.40.4100">
    <property type="entry name" value="Zona pellucida, ZP-C domain"/>
    <property type="match status" value="1"/>
</dbReference>
<keyword evidence="9" id="KW-1185">Reference proteome</keyword>
<feature type="disulfide bond" evidence="3">
    <location>
        <begin position="49"/>
        <end position="58"/>
    </location>
</feature>
<comment type="caution">
    <text evidence="3">Lacks conserved residue(s) required for the propagation of feature annotation.</text>
</comment>
<dbReference type="OMA" id="ICSVEHC"/>
<feature type="signal peptide" evidence="5">
    <location>
        <begin position="1"/>
        <end position="25"/>
    </location>
</feature>
<dbReference type="Pfam" id="PF00100">
    <property type="entry name" value="Zona_pellucida"/>
    <property type="match status" value="1"/>
</dbReference>
<keyword evidence="4" id="KW-0472">Membrane</keyword>
<dbReference type="SMART" id="SM00241">
    <property type="entry name" value="ZP"/>
    <property type="match status" value="1"/>
</dbReference>